<organism evidence="1 2">
    <name type="scientific">Phytophthora nicotianae CJ01A1</name>
    <dbReference type="NCBI Taxonomy" id="1317063"/>
    <lineage>
        <taxon>Eukaryota</taxon>
        <taxon>Sar</taxon>
        <taxon>Stramenopiles</taxon>
        <taxon>Oomycota</taxon>
        <taxon>Peronosporomycetes</taxon>
        <taxon>Peronosporales</taxon>
        <taxon>Peronosporaceae</taxon>
        <taxon>Phytophthora</taxon>
    </lineage>
</organism>
<dbReference type="AlphaFoldDB" id="W2WNW8"/>
<name>W2WNW8_PHYNI</name>
<comment type="caution">
    <text evidence="1">The sequence shown here is derived from an EMBL/GenBank/DDBJ whole genome shotgun (WGS) entry which is preliminary data.</text>
</comment>
<dbReference type="EMBL" id="ANIX01002625">
    <property type="protein sequence ID" value="ETP11254.1"/>
    <property type="molecule type" value="Genomic_DNA"/>
</dbReference>
<dbReference type="PANTHER" id="PTHR35796:SF3">
    <property type="entry name" value="BHLH DOMAIN-CONTAINING PROTEIN"/>
    <property type="match status" value="1"/>
</dbReference>
<protein>
    <submittedName>
        <fullName evidence="1">Uncharacterized protein</fullName>
    </submittedName>
</protein>
<evidence type="ECO:0000313" key="2">
    <source>
        <dbReference type="Proteomes" id="UP000018958"/>
    </source>
</evidence>
<accession>W2WNW8</accession>
<sequence length="310" mass="34641">MSSVVGGDFDAALCFVDDFMSDGAYGEASPLGLDELSEIPLTQPLSIDMATDQLDQGLEYTQTADALKILRCKSKNRARDQDRRELQYLRDQMADLEEIMCAWQKKQTSEICCGKPTQDRQTPGETTGGSHNDECKLRLKRVQQLTPDQSDMYILKELMASIDSVYRDVDAVFHDNNLDTLESSFDDSEINEGSDGIYMNVIASTVFPFDVASTGAAAWQYFSRSLDHMPFLFLNHKDVQPRAMSPRFALLQTCYLISPALPIRSLSDERSVTGELTDFVLSGTEANVASCHQIIENILFNEAMKAHSKN</sequence>
<dbReference type="Proteomes" id="UP000018958">
    <property type="component" value="Unassembled WGS sequence"/>
</dbReference>
<dbReference type="PANTHER" id="PTHR35796">
    <property type="entry name" value="HYPOTHETICAL CYTOSOLIC PROTEIN"/>
    <property type="match status" value="1"/>
</dbReference>
<proteinExistence type="predicted"/>
<evidence type="ECO:0000313" key="1">
    <source>
        <dbReference type="EMBL" id="ETP11254.1"/>
    </source>
</evidence>
<gene>
    <name evidence="1" type="ORF">F441_13221</name>
</gene>
<reference evidence="1 2" key="1">
    <citation type="submission" date="2013-11" db="EMBL/GenBank/DDBJ databases">
        <title>The Genome Sequence of Phytophthora parasitica CJ01A1.</title>
        <authorList>
            <consortium name="The Broad Institute Genomics Platform"/>
            <person name="Russ C."/>
            <person name="Tyler B."/>
            <person name="Panabieres F."/>
            <person name="Shan W."/>
            <person name="Tripathy S."/>
            <person name="Grunwald N."/>
            <person name="Machado M."/>
            <person name="Johnson C.S."/>
            <person name="Walker B."/>
            <person name="Young S.K."/>
            <person name="Zeng Q."/>
            <person name="Gargeya S."/>
            <person name="Fitzgerald M."/>
            <person name="Haas B."/>
            <person name="Abouelleil A."/>
            <person name="Allen A.W."/>
            <person name="Alvarado L."/>
            <person name="Arachchi H.M."/>
            <person name="Berlin A.M."/>
            <person name="Chapman S.B."/>
            <person name="Gainer-Dewar J."/>
            <person name="Goldberg J."/>
            <person name="Griggs A."/>
            <person name="Gujja S."/>
            <person name="Hansen M."/>
            <person name="Howarth C."/>
            <person name="Imamovic A."/>
            <person name="Ireland A."/>
            <person name="Larimer J."/>
            <person name="McCowan C."/>
            <person name="Murphy C."/>
            <person name="Pearson M."/>
            <person name="Poon T.W."/>
            <person name="Priest M."/>
            <person name="Roberts A."/>
            <person name="Saif S."/>
            <person name="Shea T."/>
            <person name="Sisk P."/>
            <person name="Sykes S."/>
            <person name="Wortman J."/>
            <person name="Nusbaum C."/>
            <person name="Birren B."/>
        </authorList>
    </citation>
    <scope>NUCLEOTIDE SEQUENCE [LARGE SCALE GENOMIC DNA]</scope>
    <source>
        <strain evidence="1 2">CJ01A1</strain>
    </source>
</reference>